<dbReference type="PROSITE" id="PS01127">
    <property type="entry name" value="EF_TS_2"/>
    <property type="match status" value="1"/>
</dbReference>
<dbReference type="SUPFAM" id="SSF46934">
    <property type="entry name" value="UBA-like"/>
    <property type="match status" value="1"/>
</dbReference>
<dbReference type="GO" id="GO:0005737">
    <property type="term" value="C:cytoplasm"/>
    <property type="evidence" value="ECO:0007669"/>
    <property type="project" value="UniProtKB-SubCell"/>
</dbReference>
<evidence type="ECO:0000256" key="4">
    <source>
        <dbReference type="ARBA" id="ARBA00022768"/>
    </source>
</evidence>
<dbReference type="FunFam" id="1.10.8.10:FF:000001">
    <property type="entry name" value="Elongation factor Ts"/>
    <property type="match status" value="1"/>
</dbReference>
<comment type="function">
    <text evidence="6 7">Associates with the EF-Tu.GDP complex and induces the exchange of GDP to GTP. It remains bound to the aminoacyl-tRNA.EF-Tu.GTP complex up to the GTP hydrolysis stage on the ribosome.</text>
</comment>
<dbReference type="HAMAP" id="MF_00050">
    <property type="entry name" value="EF_Ts"/>
    <property type="match status" value="1"/>
</dbReference>
<dbReference type="AlphaFoldDB" id="A0A1L3ZTA3"/>
<dbReference type="Pfam" id="PF00889">
    <property type="entry name" value="EF_TS"/>
    <property type="match status" value="1"/>
</dbReference>
<evidence type="ECO:0000313" key="11">
    <source>
        <dbReference type="Proteomes" id="UP000182063"/>
    </source>
</evidence>
<reference evidence="11" key="1">
    <citation type="submission" date="2016-11" db="EMBL/GenBank/DDBJ databases">
        <title>Complete Genome Sequence of alachlor-degrading Sphingomonas sp. strain JJ-A5.</title>
        <authorList>
            <person name="Lee H."/>
            <person name="Ka J.-O."/>
        </authorList>
    </citation>
    <scope>NUCLEOTIDE SEQUENCE [LARGE SCALE GENOMIC DNA]</scope>
    <source>
        <strain evidence="11">JJ-A5</strain>
    </source>
</reference>
<evidence type="ECO:0000256" key="3">
    <source>
        <dbReference type="ARBA" id="ARBA00022490"/>
    </source>
</evidence>
<keyword evidence="5 6" id="KW-0648">Protein biosynthesis</keyword>
<dbReference type="PANTHER" id="PTHR11741:SF0">
    <property type="entry name" value="ELONGATION FACTOR TS, MITOCHONDRIAL"/>
    <property type="match status" value="1"/>
</dbReference>
<dbReference type="Gene3D" id="3.30.479.20">
    <property type="entry name" value="Elongation factor Ts, dimerisation domain"/>
    <property type="match status" value="2"/>
</dbReference>
<evidence type="ECO:0000256" key="2">
    <source>
        <dbReference type="ARBA" id="ARBA00016956"/>
    </source>
</evidence>
<accession>A0A1L3ZTA3</accession>
<feature type="domain" description="Translation elongation factor EFTs/EF1B dimerisation" evidence="9">
    <location>
        <begin position="71"/>
        <end position="288"/>
    </location>
</feature>
<dbReference type="SUPFAM" id="SSF54713">
    <property type="entry name" value="Elongation factor Ts (EF-Ts), dimerisation domain"/>
    <property type="match status" value="1"/>
</dbReference>
<keyword evidence="3 6" id="KW-0963">Cytoplasm</keyword>
<keyword evidence="4 6" id="KW-0251">Elongation factor</keyword>
<dbReference type="GO" id="GO:0003746">
    <property type="term" value="F:translation elongation factor activity"/>
    <property type="evidence" value="ECO:0007669"/>
    <property type="project" value="UniProtKB-UniRule"/>
</dbReference>
<dbReference type="OrthoDB" id="9808348at2"/>
<dbReference type="InterPro" id="IPR009060">
    <property type="entry name" value="UBA-like_sf"/>
</dbReference>
<protein>
    <recommendedName>
        <fullName evidence="2 6">Elongation factor Ts</fullName>
        <shortName evidence="6">EF-Ts</shortName>
    </recommendedName>
</protein>
<dbReference type="EMBL" id="CP018221">
    <property type="protein sequence ID" value="API58829.1"/>
    <property type="molecule type" value="Genomic_DNA"/>
</dbReference>
<dbReference type="CDD" id="cd14275">
    <property type="entry name" value="UBA_EF-Ts"/>
    <property type="match status" value="1"/>
</dbReference>
<gene>
    <name evidence="6" type="primary">tsf</name>
    <name evidence="10" type="ORF">BSL82_05510</name>
</gene>
<dbReference type="Gene3D" id="1.10.286.20">
    <property type="match status" value="1"/>
</dbReference>
<proteinExistence type="inferred from homology"/>
<evidence type="ECO:0000256" key="8">
    <source>
        <dbReference type="RuleBase" id="RU000643"/>
    </source>
</evidence>
<evidence type="ECO:0000256" key="1">
    <source>
        <dbReference type="ARBA" id="ARBA00005532"/>
    </source>
</evidence>
<dbReference type="PANTHER" id="PTHR11741">
    <property type="entry name" value="ELONGATION FACTOR TS"/>
    <property type="match status" value="1"/>
</dbReference>
<dbReference type="InterPro" id="IPR018101">
    <property type="entry name" value="Transl_elong_Ts_CS"/>
</dbReference>
<dbReference type="InterPro" id="IPR001816">
    <property type="entry name" value="Transl_elong_EFTs/EF1B"/>
</dbReference>
<evidence type="ECO:0000256" key="6">
    <source>
        <dbReference type="HAMAP-Rule" id="MF_00050"/>
    </source>
</evidence>
<organism evidence="10 11">
    <name type="scientific">Tardibacter chloracetimidivorans</name>
    <dbReference type="NCBI Taxonomy" id="1921510"/>
    <lineage>
        <taxon>Bacteria</taxon>
        <taxon>Pseudomonadati</taxon>
        <taxon>Pseudomonadota</taxon>
        <taxon>Alphaproteobacteria</taxon>
        <taxon>Sphingomonadales</taxon>
        <taxon>Sphingomonadaceae</taxon>
        <taxon>Tardibacter</taxon>
    </lineage>
</organism>
<dbReference type="PROSITE" id="PS01126">
    <property type="entry name" value="EF_TS_1"/>
    <property type="match status" value="1"/>
</dbReference>
<evidence type="ECO:0000259" key="9">
    <source>
        <dbReference type="Pfam" id="PF00889"/>
    </source>
</evidence>
<dbReference type="STRING" id="1921510.BSL82_05510"/>
<evidence type="ECO:0000256" key="5">
    <source>
        <dbReference type="ARBA" id="ARBA00022917"/>
    </source>
</evidence>
<feature type="region of interest" description="Involved in Mg(2+) ion dislocation from EF-Tu" evidence="6">
    <location>
        <begin position="80"/>
        <end position="83"/>
    </location>
</feature>
<dbReference type="InterPro" id="IPR014039">
    <property type="entry name" value="Transl_elong_EFTs/EF1B_dimer"/>
</dbReference>
<sequence>MADITAAMVKDLRERTGAGMMDCKKALGETGGDMEAAVDWLRTKGLAAAAKKAGRTAADGLVGVAVKGNRGAVVEVNAETDFVAKNDQFQQFVREVTEIALETGDSVEALLAATHPAGATVKDVLTGHIATIGENMNVRRAAVLAVDPGVVVSYVHNAAGEGLGKIGVLVAVQSSAPADQLAALGKQLAMHVAAANPLALDEGGIDPEVVERERAIAREKAAGSGKPADIVEKMVEGGVRKFVSESTLMGQVFVIDGKTKIADVIAKAGKDLGAPVSVPAFVRFQLGEGIEKEVGDFAAEVAAAAGA</sequence>
<evidence type="ECO:0000256" key="7">
    <source>
        <dbReference type="RuleBase" id="RU000642"/>
    </source>
</evidence>
<dbReference type="NCBIfam" id="TIGR00116">
    <property type="entry name" value="tsf"/>
    <property type="match status" value="1"/>
</dbReference>
<evidence type="ECO:0000313" key="10">
    <source>
        <dbReference type="EMBL" id="API58829.1"/>
    </source>
</evidence>
<dbReference type="Proteomes" id="UP000182063">
    <property type="component" value="Chromosome"/>
</dbReference>
<keyword evidence="11" id="KW-1185">Reference proteome</keyword>
<dbReference type="RefSeq" id="WP_072596382.1">
    <property type="nucleotide sequence ID" value="NZ_CP018221.1"/>
</dbReference>
<dbReference type="FunFam" id="1.10.286.20:FF:000001">
    <property type="entry name" value="Elongation factor Ts"/>
    <property type="match status" value="1"/>
</dbReference>
<dbReference type="InterPro" id="IPR036402">
    <property type="entry name" value="EF-Ts_dimer_sf"/>
</dbReference>
<comment type="subcellular location">
    <subcellularLocation>
        <location evidence="6 8">Cytoplasm</location>
    </subcellularLocation>
</comment>
<dbReference type="KEGG" id="sphj:BSL82_05510"/>
<name>A0A1L3ZTA3_9SPHN</name>
<comment type="similarity">
    <text evidence="1 6 7">Belongs to the EF-Ts family.</text>
</comment>
<dbReference type="Gene3D" id="1.10.8.10">
    <property type="entry name" value="DNA helicase RuvA subunit, C-terminal domain"/>
    <property type="match status" value="1"/>
</dbReference>